<feature type="region of interest" description="Disordered" evidence="5">
    <location>
        <begin position="353"/>
        <end position="413"/>
    </location>
</feature>
<dbReference type="InterPro" id="IPR023408">
    <property type="entry name" value="MscS_beta-dom_sf"/>
</dbReference>
<evidence type="ECO:0000256" key="6">
    <source>
        <dbReference type="SAM" id="Phobius"/>
    </source>
</evidence>
<comment type="caution">
    <text evidence="8">The sequence shown here is derived from an EMBL/GenBank/DDBJ whole genome shotgun (WGS) entry which is preliminary data.</text>
</comment>
<dbReference type="Gene3D" id="2.30.30.60">
    <property type="match status" value="1"/>
</dbReference>
<dbReference type="AlphaFoldDB" id="A0A4V6CRG2"/>
<dbReference type="Gene3D" id="1.10.287.1260">
    <property type="match status" value="1"/>
</dbReference>
<evidence type="ECO:0000256" key="4">
    <source>
        <dbReference type="ARBA" id="ARBA00023136"/>
    </source>
</evidence>
<feature type="transmembrane region" description="Helical" evidence="6">
    <location>
        <begin position="90"/>
        <end position="113"/>
    </location>
</feature>
<dbReference type="PANTHER" id="PTHR30566:SF25">
    <property type="entry name" value="INNER MEMBRANE PROTEIN"/>
    <property type="match status" value="1"/>
</dbReference>
<evidence type="ECO:0000256" key="3">
    <source>
        <dbReference type="ARBA" id="ARBA00022989"/>
    </source>
</evidence>
<comment type="subcellular location">
    <subcellularLocation>
        <location evidence="1">Membrane</location>
    </subcellularLocation>
</comment>
<dbReference type="GO" id="GO:0016020">
    <property type="term" value="C:membrane"/>
    <property type="evidence" value="ECO:0007669"/>
    <property type="project" value="UniProtKB-SubCell"/>
</dbReference>
<dbReference type="SUPFAM" id="SSF50182">
    <property type="entry name" value="Sm-like ribonucleoproteins"/>
    <property type="match status" value="1"/>
</dbReference>
<evidence type="ECO:0000256" key="5">
    <source>
        <dbReference type="SAM" id="MobiDB-lite"/>
    </source>
</evidence>
<name>A0A4V6CRG2_9ACTN</name>
<feature type="compositionally biased region" description="Basic and acidic residues" evidence="5">
    <location>
        <begin position="402"/>
        <end position="413"/>
    </location>
</feature>
<feature type="compositionally biased region" description="Polar residues" evidence="5">
    <location>
        <begin position="392"/>
        <end position="401"/>
    </location>
</feature>
<feature type="domain" description="Mechanosensitive ion channel MscS" evidence="7">
    <location>
        <begin position="189"/>
        <end position="255"/>
    </location>
</feature>
<gene>
    <name evidence="8" type="ORF">FDO65_17785</name>
</gene>
<evidence type="ECO:0000313" key="8">
    <source>
        <dbReference type="EMBL" id="TKV57375.1"/>
    </source>
</evidence>
<evidence type="ECO:0000256" key="2">
    <source>
        <dbReference type="ARBA" id="ARBA00022692"/>
    </source>
</evidence>
<keyword evidence="9" id="KW-1185">Reference proteome</keyword>
<protein>
    <submittedName>
        <fullName evidence="8">Mechanosensitive ion channel</fullName>
    </submittedName>
</protein>
<reference evidence="8 9" key="1">
    <citation type="submission" date="2019-05" db="EMBL/GenBank/DDBJ databases">
        <title>Nakamurella sp. N5BH11, whole genome shotgun sequence.</title>
        <authorList>
            <person name="Tuo L."/>
        </authorList>
    </citation>
    <scope>NUCLEOTIDE SEQUENCE [LARGE SCALE GENOMIC DNA]</scope>
    <source>
        <strain evidence="8 9">N5BH11</strain>
    </source>
</reference>
<evidence type="ECO:0000259" key="7">
    <source>
        <dbReference type="Pfam" id="PF00924"/>
    </source>
</evidence>
<dbReference type="EMBL" id="SZZH01000005">
    <property type="protein sequence ID" value="TKV57375.1"/>
    <property type="molecule type" value="Genomic_DNA"/>
</dbReference>
<feature type="transmembrane region" description="Helical" evidence="6">
    <location>
        <begin position="167"/>
        <end position="186"/>
    </location>
</feature>
<dbReference type="Proteomes" id="UP000306985">
    <property type="component" value="Unassembled WGS sequence"/>
</dbReference>
<dbReference type="RefSeq" id="WP_137451079.1">
    <property type="nucleotide sequence ID" value="NZ_SZZH01000005.1"/>
</dbReference>
<feature type="transmembrane region" description="Helical" evidence="6">
    <location>
        <begin position="20"/>
        <end position="43"/>
    </location>
</feature>
<evidence type="ECO:0000313" key="9">
    <source>
        <dbReference type="Proteomes" id="UP000306985"/>
    </source>
</evidence>
<dbReference type="Pfam" id="PF00924">
    <property type="entry name" value="MS_channel_2nd"/>
    <property type="match status" value="1"/>
</dbReference>
<dbReference type="OrthoDB" id="9792218at2"/>
<evidence type="ECO:0000256" key="1">
    <source>
        <dbReference type="ARBA" id="ARBA00004370"/>
    </source>
</evidence>
<proteinExistence type="predicted"/>
<keyword evidence="3 6" id="KW-1133">Transmembrane helix</keyword>
<keyword evidence="4 6" id="KW-0472">Membrane</keyword>
<dbReference type="GO" id="GO:0055085">
    <property type="term" value="P:transmembrane transport"/>
    <property type="evidence" value="ECO:0007669"/>
    <property type="project" value="InterPro"/>
</dbReference>
<keyword evidence="2 6" id="KW-0812">Transmembrane</keyword>
<feature type="transmembrane region" description="Helical" evidence="6">
    <location>
        <begin position="64"/>
        <end position="84"/>
    </location>
</feature>
<dbReference type="InterPro" id="IPR006685">
    <property type="entry name" value="MscS_channel_2nd"/>
</dbReference>
<feature type="transmembrane region" description="Helical" evidence="6">
    <location>
        <begin position="140"/>
        <end position="161"/>
    </location>
</feature>
<sequence length="413" mass="45318">MSVDLLATLPTDTGDAPLAWFSLFLLAAVVGGFAAAWILGLIIRRIARRWDIAVEATRRARVPFRLLFALIAARQLIAATTALAGWQDTILTITGLAVLAVCGWLLAVVAFVAQDLTLARFPVDVVDNRKARRVQTQVILLRRVVVAVIVVLVLATMLLTLPGARQAGATILASAGVLGIVAGLAAQSSLSNLFAGLQLAFTDAIRVDDVVVVEKEWGRIEEITLTYVVVKVWDDRRLILPSTYFTSTPFQNWTRKESAVLGAVEMDVDWRVPVDELRVHLDRTLQASQIWDGRTGVLQVTDAVGSFVRLRILVSAKDGPTVWDLRCEVREALVEFIQRNHPEALPRLRTQVVTAEDQAQTNGSAEPMGRFEKTASDPSSRRRGTGESESTQTMGLFTGSRQAEERAKEFSRP</sequence>
<dbReference type="PANTHER" id="PTHR30566">
    <property type="entry name" value="YNAI-RELATED MECHANOSENSITIVE ION CHANNEL"/>
    <property type="match status" value="1"/>
</dbReference>
<dbReference type="InterPro" id="IPR010920">
    <property type="entry name" value="LSM_dom_sf"/>
</dbReference>
<feature type="compositionally biased region" description="Polar residues" evidence="5">
    <location>
        <begin position="353"/>
        <end position="364"/>
    </location>
</feature>
<organism evidence="8 9">
    <name type="scientific">Nakamurella flava</name>
    <dbReference type="NCBI Taxonomy" id="2576308"/>
    <lineage>
        <taxon>Bacteria</taxon>
        <taxon>Bacillati</taxon>
        <taxon>Actinomycetota</taxon>
        <taxon>Actinomycetes</taxon>
        <taxon>Nakamurellales</taxon>
        <taxon>Nakamurellaceae</taxon>
        <taxon>Nakamurella</taxon>
    </lineage>
</organism>
<accession>A0A4V6CRG2</accession>